<dbReference type="SUPFAM" id="SSF56112">
    <property type="entry name" value="Protein kinase-like (PK-like)"/>
    <property type="match status" value="1"/>
</dbReference>
<keyword evidence="2" id="KW-0808">Transferase</keyword>
<dbReference type="InterPro" id="IPR041664">
    <property type="entry name" value="AAA_16"/>
</dbReference>
<gene>
    <name evidence="7" type="ORF">LCGC14_2418430</name>
</gene>
<dbReference type="Pfam" id="PF00069">
    <property type="entry name" value="Pkinase"/>
    <property type="match status" value="1"/>
</dbReference>
<accession>A0A0F9E2I7</accession>
<organism evidence="7">
    <name type="scientific">marine sediment metagenome</name>
    <dbReference type="NCBI Taxonomy" id="412755"/>
    <lineage>
        <taxon>unclassified sequences</taxon>
        <taxon>metagenomes</taxon>
        <taxon>ecological metagenomes</taxon>
    </lineage>
</organism>
<evidence type="ECO:0000256" key="4">
    <source>
        <dbReference type="ARBA" id="ARBA00022777"/>
    </source>
</evidence>
<dbReference type="PROSITE" id="PS50011">
    <property type="entry name" value="PROTEIN_KINASE_DOM"/>
    <property type="match status" value="1"/>
</dbReference>
<dbReference type="FunFam" id="1.10.510.10:FF:000021">
    <property type="entry name" value="Serine/threonine protein kinase"/>
    <property type="match status" value="1"/>
</dbReference>
<sequence>REAQAMGRLGDHPHIVTAFDIAEEHGEPLIVSQFMAGGGLDGLIQQAPDHQLTIEDAIRIGGEICEGLSHAHALGIVHRDLKPGNVWLTEDGTAKIGDFGLAVALDRSRLTVSGMMVGTVGYMPPEQALGRQADARSDLYSWGCVFYEMVTGRPPFTGEDTVAVISQHINTAPVAPSYHNSHVPRSLEALIMRLLAKAPEERPASASEVATELRRIRETASQVASVEQPLVASGVVALQRVPWGRFVGRRDEMSQLKAALESVLSGRGSIVMLVGEPGIGKSRLAESSRFTRVCATPRCCGAAATRARAPPPTGPGCR</sequence>
<feature type="non-terminal residue" evidence="7">
    <location>
        <position position="1"/>
    </location>
</feature>
<dbReference type="PANTHER" id="PTHR43289:SF6">
    <property type="entry name" value="SERINE_THREONINE-PROTEIN KINASE NEKL-3"/>
    <property type="match status" value="1"/>
</dbReference>
<dbReference type="SMART" id="SM00220">
    <property type="entry name" value="S_TKc"/>
    <property type="match status" value="1"/>
</dbReference>
<dbReference type="InterPro" id="IPR027417">
    <property type="entry name" value="P-loop_NTPase"/>
</dbReference>
<keyword evidence="3" id="KW-0547">Nucleotide-binding</keyword>
<evidence type="ECO:0000259" key="6">
    <source>
        <dbReference type="PROSITE" id="PS50011"/>
    </source>
</evidence>
<keyword evidence="5" id="KW-0067">ATP-binding</keyword>
<reference evidence="7" key="1">
    <citation type="journal article" date="2015" name="Nature">
        <title>Complex archaea that bridge the gap between prokaryotes and eukaryotes.</title>
        <authorList>
            <person name="Spang A."/>
            <person name="Saw J.H."/>
            <person name="Jorgensen S.L."/>
            <person name="Zaremba-Niedzwiedzka K."/>
            <person name="Martijn J."/>
            <person name="Lind A.E."/>
            <person name="van Eijk R."/>
            <person name="Schleper C."/>
            <person name="Guy L."/>
            <person name="Ettema T.J."/>
        </authorList>
    </citation>
    <scope>NUCLEOTIDE SEQUENCE</scope>
</reference>
<evidence type="ECO:0000256" key="5">
    <source>
        <dbReference type="ARBA" id="ARBA00022840"/>
    </source>
</evidence>
<keyword evidence="4" id="KW-0418">Kinase</keyword>
<evidence type="ECO:0000256" key="2">
    <source>
        <dbReference type="ARBA" id="ARBA00022679"/>
    </source>
</evidence>
<dbReference type="InterPro" id="IPR000719">
    <property type="entry name" value="Prot_kinase_dom"/>
</dbReference>
<keyword evidence="1" id="KW-0723">Serine/threonine-protein kinase</keyword>
<protein>
    <recommendedName>
        <fullName evidence="6">Protein kinase domain-containing protein</fullName>
    </recommendedName>
</protein>
<dbReference type="GO" id="GO:0005524">
    <property type="term" value="F:ATP binding"/>
    <property type="evidence" value="ECO:0007669"/>
    <property type="project" value="UniProtKB-KW"/>
</dbReference>
<comment type="caution">
    <text evidence="7">The sequence shown here is derived from an EMBL/GenBank/DDBJ whole genome shotgun (WGS) entry which is preliminary data.</text>
</comment>
<dbReference type="CDD" id="cd14014">
    <property type="entry name" value="STKc_PknB_like"/>
    <property type="match status" value="1"/>
</dbReference>
<dbReference type="SUPFAM" id="SSF52540">
    <property type="entry name" value="P-loop containing nucleoside triphosphate hydrolases"/>
    <property type="match status" value="1"/>
</dbReference>
<dbReference type="GO" id="GO:0004674">
    <property type="term" value="F:protein serine/threonine kinase activity"/>
    <property type="evidence" value="ECO:0007669"/>
    <property type="project" value="UniProtKB-KW"/>
</dbReference>
<dbReference type="InterPro" id="IPR011009">
    <property type="entry name" value="Kinase-like_dom_sf"/>
</dbReference>
<feature type="domain" description="Protein kinase" evidence="6">
    <location>
        <begin position="1"/>
        <end position="214"/>
    </location>
</feature>
<dbReference type="Pfam" id="PF13191">
    <property type="entry name" value="AAA_16"/>
    <property type="match status" value="1"/>
</dbReference>
<dbReference type="Gene3D" id="1.10.510.10">
    <property type="entry name" value="Transferase(Phosphotransferase) domain 1"/>
    <property type="match status" value="1"/>
</dbReference>
<evidence type="ECO:0000313" key="7">
    <source>
        <dbReference type="EMBL" id="KKL24131.1"/>
    </source>
</evidence>
<dbReference type="AlphaFoldDB" id="A0A0F9E2I7"/>
<dbReference type="EMBL" id="LAZR01036708">
    <property type="protein sequence ID" value="KKL24131.1"/>
    <property type="molecule type" value="Genomic_DNA"/>
</dbReference>
<evidence type="ECO:0000256" key="3">
    <source>
        <dbReference type="ARBA" id="ARBA00022741"/>
    </source>
</evidence>
<dbReference type="PANTHER" id="PTHR43289">
    <property type="entry name" value="MITOGEN-ACTIVATED PROTEIN KINASE KINASE KINASE 20-RELATED"/>
    <property type="match status" value="1"/>
</dbReference>
<proteinExistence type="predicted"/>
<name>A0A0F9E2I7_9ZZZZ</name>
<dbReference type="Gene3D" id="3.40.50.300">
    <property type="entry name" value="P-loop containing nucleotide triphosphate hydrolases"/>
    <property type="match status" value="1"/>
</dbReference>
<evidence type="ECO:0000256" key="1">
    <source>
        <dbReference type="ARBA" id="ARBA00022527"/>
    </source>
</evidence>